<dbReference type="KEGG" id="vg:55013120"/>
<dbReference type="EMBL" id="MK629528">
    <property type="protein sequence ID" value="QBZ71542.1"/>
    <property type="molecule type" value="Genomic_DNA"/>
</dbReference>
<accession>A0A4D6DZ05</accession>
<feature type="compositionally biased region" description="Polar residues" evidence="1">
    <location>
        <begin position="47"/>
        <end position="67"/>
    </location>
</feature>
<evidence type="ECO:0000313" key="3">
    <source>
        <dbReference type="Proteomes" id="UP000297092"/>
    </source>
</evidence>
<feature type="region of interest" description="Disordered" evidence="1">
    <location>
        <begin position="47"/>
        <end position="86"/>
    </location>
</feature>
<name>A0A4D6DZ05_9CAUD</name>
<protein>
    <submittedName>
        <fullName evidence="2">Uncharacterized protein</fullName>
    </submittedName>
</protein>
<sequence length="86" mass="8713">MGAVKSVFKGIGSVFGLGSQAPKYTIKTDPQQVAAQTMQANLAADLSNQNTPTIESGGQVSSASDTLSARRRRTGTGVASNLGIGS</sequence>
<reference evidence="3" key="1">
    <citation type="submission" date="2019-03" db="EMBL/GenBank/DDBJ databases">
        <authorList>
            <person name="Olsen N.S."/>
            <person name="Kot W."/>
            <person name="Hansen L.H."/>
        </authorList>
    </citation>
    <scope>NUCLEOTIDE SEQUENCE [LARGE SCALE GENOMIC DNA]</scope>
</reference>
<dbReference type="RefSeq" id="YP_009821636.1">
    <property type="nucleotide sequence ID" value="NC_048177.1"/>
</dbReference>
<evidence type="ECO:0000313" key="2">
    <source>
        <dbReference type="EMBL" id="QBZ71542.1"/>
    </source>
</evidence>
<keyword evidence="3" id="KW-1185">Reference proteome</keyword>
<dbReference type="Proteomes" id="UP000297092">
    <property type="component" value="Segment"/>
</dbReference>
<proteinExistence type="predicted"/>
<organism evidence="2 3">
    <name type="scientific">Escherichia phage Lidtsur</name>
    <dbReference type="NCBI Taxonomy" id="2562235"/>
    <lineage>
        <taxon>Viruses</taxon>
        <taxon>Duplodnaviria</taxon>
        <taxon>Heunggongvirae</taxon>
        <taxon>Uroviricota</taxon>
        <taxon>Caudoviricetes</taxon>
        <taxon>Autographivirales</taxon>
        <taxon>Autoscriptoviridae</taxon>
        <taxon>Stentvirinae</taxon>
        <taxon>Bonnellvirus</taxon>
        <taxon>Bonnellvirus lidtsur</taxon>
    </lineage>
</organism>
<evidence type="ECO:0000256" key="1">
    <source>
        <dbReference type="SAM" id="MobiDB-lite"/>
    </source>
</evidence>
<dbReference type="GeneID" id="55013120"/>